<dbReference type="PANTHER" id="PTHR38074:SF1">
    <property type="entry name" value="ALTERED INHERITANCE OF MITOCHONDRIA PROTEIN 24, MITOCHONDRIAL"/>
    <property type="match status" value="1"/>
</dbReference>
<reference evidence="1 2" key="1">
    <citation type="submission" date="2008-08" db="EMBL/GenBank/DDBJ databases">
        <title>Draft genome sequence of Ruminococcus lactaris ATCC 29176.</title>
        <authorList>
            <person name="Sudarsanam P."/>
            <person name="Ley R."/>
            <person name="Guruge J."/>
            <person name="Turnbaugh P.J."/>
            <person name="Mahowald M."/>
            <person name="Liep D."/>
            <person name="Gordon J."/>
        </authorList>
    </citation>
    <scope>NUCLEOTIDE SEQUENCE [LARGE SCALE GENOMIC DNA]</scope>
    <source>
        <strain evidence="1 2">ATCC 29176</strain>
    </source>
</reference>
<dbReference type="HOGENOM" id="CLU_040551_2_1_9"/>
<dbReference type="InterPro" id="IPR002838">
    <property type="entry name" value="AIM24"/>
</dbReference>
<dbReference type="eggNOG" id="COG2013">
    <property type="taxonomic scope" value="Bacteria"/>
</dbReference>
<protein>
    <recommendedName>
        <fullName evidence="3">TIGR00266 family protein</fullName>
    </recommendedName>
</protein>
<comment type="caution">
    <text evidence="1">The sequence shown here is derived from an EMBL/GenBank/DDBJ whole genome shotgun (WGS) entry which is preliminary data.</text>
</comment>
<evidence type="ECO:0000313" key="2">
    <source>
        <dbReference type="Proteomes" id="UP000003254"/>
    </source>
</evidence>
<keyword evidence="2" id="KW-1185">Reference proteome</keyword>
<gene>
    <name evidence="1" type="ORF">RUMLAC_00731</name>
</gene>
<evidence type="ECO:0000313" key="1">
    <source>
        <dbReference type="EMBL" id="EDY33486.1"/>
    </source>
</evidence>
<evidence type="ECO:0008006" key="3">
    <source>
        <dbReference type="Google" id="ProtNLM"/>
    </source>
</evidence>
<dbReference type="Gene3D" id="3.60.160.10">
    <property type="entry name" value="Mitochondrial biogenesis AIM24"/>
    <property type="match status" value="1"/>
</dbReference>
<dbReference type="EMBL" id="ABOU02000024">
    <property type="protein sequence ID" value="EDY33486.1"/>
    <property type="molecule type" value="Genomic_DNA"/>
</dbReference>
<dbReference type="Pfam" id="PF01987">
    <property type="entry name" value="AIM24"/>
    <property type="match status" value="1"/>
</dbReference>
<proteinExistence type="predicted"/>
<sequence>MNAMNEYFMSKMNVRRRQVVIDIDKDHSAIIQAGAMQWMGGNVRATSGVKGIGDFLGKAIKGVVTKETAVKPEYVGEGCLVLEPTYKYIILADVGKWGSAGMTIEDGMFLACDANVKSNVVARKNLSSAVLGGEGLFNLSLQGNGVAALESNVPEDELIEVILENDELKIDGNLAVCWSSNLEFTVERSTKTLVGSAVSGEGLVNVYRGTGRVLMCPVAPTTSLFESTNTMTAKAAAKSSNTFGK</sequence>
<reference evidence="1 2" key="2">
    <citation type="submission" date="2008-08" db="EMBL/GenBank/DDBJ databases">
        <authorList>
            <person name="Fulton L."/>
            <person name="Clifton S."/>
            <person name="Fulton B."/>
            <person name="Xu J."/>
            <person name="Minx P."/>
            <person name="Pepin K.H."/>
            <person name="Johnson M."/>
            <person name="Bhonagiri V."/>
            <person name="Nash W.E."/>
            <person name="Mardis E.R."/>
            <person name="Wilson R.K."/>
        </authorList>
    </citation>
    <scope>NUCLEOTIDE SEQUENCE [LARGE SCALE GENOMIC DNA]</scope>
    <source>
        <strain evidence="1 2">ATCC 29176</strain>
    </source>
</reference>
<dbReference type="InterPro" id="IPR016031">
    <property type="entry name" value="Trp_RNA-bd_attenuator-like_dom"/>
</dbReference>
<dbReference type="InterPro" id="IPR036983">
    <property type="entry name" value="AIM24_sf"/>
</dbReference>
<dbReference type="SUPFAM" id="SSF51219">
    <property type="entry name" value="TRAP-like"/>
    <property type="match status" value="1"/>
</dbReference>
<accession>B5CMP6</accession>
<dbReference type="PANTHER" id="PTHR38074">
    <property type="entry name" value="ALTERED INHERITANCE OF MITOCHONDRIA PROTEIN 24, MITOCHONDRIAL"/>
    <property type="match status" value="1"/>
</dbReference>
<dbReference type="Proteomes" id="UP000003254">
    <property type="component" value="Unassembled WGS sequence"/>
</dbReference>
<dbReference type="AlphaFoldDB" id="B5CMP6"/>
<organism evidence="1 2">
    <name type="scientific">[Ruminococcus] lactaris ATCC 29176</name>
    <dbReference type="NCBI Taxonomy" id="471875"/>
    <lineage>
        <taxon>Bacteria</taxon>
        <taxon>Bacillati</taxon>
        <taxon>Bacillota</taxon>
        <taxon>Clostridia</taxon>
        <taxon>Lachnospirales</taxon>
        <taxon>Lachnospiraceae</taxon>
        <taxon>Mediterraneibacter</taxon>
    </lineage>
</organism>
<name>B5CMP6_9FIRM</name>